<feature type="compositionally biased region" description="Basic and acidic residues" evidence="2">
    <location>
        <begin position="37"/>
        <end position="71"/>
    </location>
</feature>
<gene>
    <name evidence="3" type="ORF">HU200_066287</name>
</gene>
<evidence type="ECO:0000313" key="3">
    <source>
        <dbReference type="EMBL" id="KAF8644891.1"/>
    </source>
</evidence>
<organism evidence="3 4">
    <name type="scientific">Digitaria exilis</name>
    <dbReference type="NCBI Taxonomy" id="1010633"/>
    <lineage>
        <taxon>Eukaryota</taxon>
        <taxon>Viridiplantae</taxon>
        <taxon>Streptophyta</taxon>
        <taxon>Embryophyta</taxon>
        <taxon>Tracheophyta</taxon>
        <taxon>Spermatophyta</taxon>
        <taxon>Magnoliopsida</taxon>
        <taxon>Liliopsida</taxon>
        <taxon>Poales</taxon>
        <taxon>Poaceae</taxon>
        <taxon>PACMAD clade</taxon>
        <taxon>Panicoideae</taxon>
        <taxon>Panicodae</taxon>
        <taxon>Paniceae</taxon>
        <taxon>Anthephorinae</taxon>
        <taxon>Digitaria</taxon>
    </lineage>
</organism>
<dbReference type="PANTHER" id="PTHR34805">
    <property type="entry name" value="PROTEIN MODIFIER OF SNC1 1"/>
    <property type="match status" value="1"/>
</dbReference>
<proteinExistence type="predicted"/>
<comment type="caution">
    <text evidence="3">The sequence shown here is derived from an EMBL/GenBank/DDBJ whole genome shotgun (WGS) entry which is preliminary data.</text>
</comment>
<dbReference type="EMBL" id="JACEFO010003042">
    <property type="protein sequence ID" value="KAF8644891.1"/>
    <property type="molecule type" value="Genomic_DNA"/>
</dbReference>
<feature type="compositionally biased region" description="Polar residues" evidence="2">
    <location>
        <begin position="26"/>
        <end position="36"/>
    </location>
</feature>
<protein>
    <submittedName>
        <fullName evidence="3">Uncharacterized protein</fullName>
    </submittedName>
</protein>
<accession>A0A835A7Y3</accession>
<dbReference type="Proteomes" id="UP000636709">
    <property type="component" value="Unassembled WGS sequence"/>
</dbReference>
<sequence>MERHTQTPACKELDLQNPRQMLPTENHATSSGNSSESKLDTKTLDKEALDARTSTKAEVKTEPGRREDEKTKKHLGRSSASSKQGSTNGSASRAPDHYEQETNSFLKMMQELSDELKQVEKQLESSTSIDAATVNRLQPAQMVSLPGYTWGEYHMSHGHRQYHVDGQGNTWVNYAANSHPDGSVMAQGLALPTTHLLHNIYIPQNNVPGVNSAPGWSWDTAERLLISDMDDTQGFGTAITAKSGTAPAQNVLPRVSEMDVMLGLQAMGGMAYAPAASPEVLRHTGTELQQLNPTWFPHIQHNGRHHHGGTGVYFLGTDQGAATQTQGGDGYVAGPIVGPVQHPEYQLIPAVAPPIAAWTDGSAIVPAGYHPAEAKGAVYYV</sequence>
<name>A0A835A7Y3_9POAL</name>
<feature type="region of interest" description="Disordered" evidence="2">
    <location>
        <begin position="1"/>
        <end position="98"/>
    </location>
</feature>
<evidence type="ECO:0000313" key="4">
    <source>
        <dbReference type="Proteomes" id="UP000636709"/>
    </source>
</evidence>
<reference evidence="3" key="1">
    <citation type="submission" date="2020-07" db="EMBL/GenBank/DDBJ databases">
        <title>Genome sequence and genetic diversity analysis of an under-domesticated orphan crop, white fonio (Digitaria exilis).</title>
        <authorList>
            <person name="Bennetzen J.L."/>
            <person name="Chen S."/>
            <person name="Ma X."/>
            <person name="Wang X."/>
            <person name="Yssel A.E.J."/>
            <person name="Chaluvadi S.R."/>
            <person name="Johnson M."/>
            <person name="Gangashetty P."/>
            <person name="Hamidou F."/>
            <person name="Sanogo M.D."/>
            <person name="Zwaenepoel A."/>
            <person name="Wallace J."/>
            <person name="Van De Peer Y."/>
            <person name="Van Deynze A."/>
        </authorList>
    </citation>
    <scope>NUCLEOTIDE SEQUENCE</scope>
    <source>
        <tissue evidence="3">Leaves</tissue>
    </source>
</reference>
<keyword evidence="1" id="KW-0175">Coiled coil</keyword>
<feature type="coiled-coil region" evidence="1">
    <location>
        <begin position="102"/>
        <end position="129"/>
    </location>
</feature>
<dbReference type="AlphaFoldDB" id="A0A835A7Y3"/>
<feature type="compositionally biased region" description="Polar residues" evidence="2">
    <location>
        <begin position="78"/>
        <end position="91"/>
    </location>
</feature>
<evidence type="ECO:0000256" key="1">
    <source>
        <dbReference type="SAM" id="Coils"/>
    </source>
</evidence>
<keyword evidence="4" id="KW-1185">Reference proteome</keyword>
<dbReference type="InterPro" id="IPR038808">
    <property type="entry name" value="MOS1-like"/>
</dbReference>
<evidence type="ECO:0000256" key="2">
    <source>
        <dbReference type="SAM" id="MobiDB-lite"/>
    </source>
</evidence>
<dbReference type="OrthoDB" id="667208at2759"/>
<dbReference type="GO" id="GO:0040029">
    <property type="term" value="P:epigenetic regulation of gene expression"/>
    <property type="evidence" value="ECO:0007669"/>
    <property type="project" value="TreeGrafter"/>
</dbReference>
<dbReference type="PANTHER" id="PTHR34805:SF2">
    <property type="entry name" value="BAT2 N-TERMINAL DOMAIN-CONTAINING PROTEIN"/>
    <property type="match status" value="1"/>
</dbReference>